<protein>
    <submittedName>
        <fullName evidence="1">Uncharacterized protein</fullName>
    </submittedName>
</protein>
<dbReference type="Proteomes" id="UP000255224">
    <property type="component" value="Unassembled WGS sequence"/>
</dbReference>
<dbReference type="EMBL" id="UFVQ01000003">
    <property type="protein sequence ID" value="STC94327.1"/>
    <property type="molecule type" value="Genomic_DNA"/>
</dbReference>
<organism evidence="1 2">
    <name type="scientific">Chryseobacterium carnipullorum</name>
    <dbReference type="NCBI Taxonomy" id="1124835"/>
    <lineage>
        <taxon>Bacteria</taxon>
        <taxon>Pseudomonadati</taxon>
        <taxon>Bacteroidota</taxon>
        <taxon>Flavobacteriia</taxon>
        <taxon>Flavobacteriales</taxon>
        <taxon>Weeksellaceae</taxon>
        <taxon>Chryseobacterium group</taxon>
        <taxon>Chryseobacterium</taxon>
    </lineage>
</organism>
<gene>
    <name evidence="1" type="ORF">NCTC13533_01522</name>
</gene>
<evidence type="ECO:0000313" key="2">
    <source>
        <dbReference type="Proteomes" id="UP000255224"/>
    </source>
</evidence>
<dbReference type="AlphaFoldDB" id="A0A376DTU8"/>
<evidence type="ECO:0000313" key="1">
    <source>
        <dbReference type="EMBL" id="STC94327.1"/>
    </source>
</evidence>
<reference evidence="1 2" key="1">
    <citation type="submission" date="2018-06" db="EMBL/GenBank/DDBJ databases">
        <authorList>
            <consortium name="Pathogen Informatics"/>
            <person name="Doyle S."/>
        </authorList>
    </citation>
    <scope>NUCLEOTIDE SEQUENCE [LARGE SCALE GENOMIC DNA]</scope>
    <source>
        <strain evidence="1 2">NCTC13533</strain>
    </source>
</reference>
<accession>A0A376DTU8</accession>
<proteinExistence type="predicted"/>
<sequence>MNVVEDPLEATILRVFLIKISKKMNLNKQKN</sequence>
<name>A0A376DTU8_CHRCU</name>